<dbReference type="SUPFAM" id="SSF50978">
    <property type="entry name" value="WD40 repeat-like"/>
    <property type="match status" value="1"/>
</dbReference>
<evidence type="ECO:0000313" key="2">
    <source>
        <dbReference type="EMBL" id="KZT33295.1"/>
    </source>
</evidence>
<evidence type="ECO:0000256" key="1">
    <source>
        <dbReference type="SAM" id="Phobius"/>
    </source>
</evidence>
<dbReference type="Gene3D" id="2.130.10.10">
    <property type="entry name" value="YVTN repeat-like/Quinoprotein amine dehydrogenase"/>
    <property type="match status" value="1"/>
</dbReference>
<dbReference type="Proteomes" id="UP000076798">
    <property type="component" value="Unassembled WGS sequence"/>
</dbReference>
<keyword evidence="1" id="KW-0812">Transmembrane</keyword>
<proteinExistence type="predicted"/>
<keyword evidence="1" id="KW-0472">Membrane</keyword>
<keyword evidence="3" id="KW-1185">Reference proteome</keyword>
<dbReference type="AlphaFoldDB" id="A0A165YIV0"/>
<name>A0A165YIV0_9AGAM</name>
<gene>
    <name evidence="2" type="ORF">SISSUDRAFT_1066254</name>
</gene>
<organism evidence="2 3">
    <name type="scientific">Sistotremastrum suecicum HHB10207 ss-3</name>
    <dbReference type="NCBI Taxonomy" id="1314776"/>
    <lineage>
        <taxon>Eukaryota</taxon>
        <taxon>Fungi</taxon>
        <taxon>Dikarya</taxon>
        <taxon>Basidiomycota</taxon>
        <taxon>Agaricomycotina</taxon>
        <taxon>Agaricomycetes</taxon>
        <taxon>Sistotremastrales</taxon>
        <taxon>Sistotremastraceae</taxon>
        <taxon>Sistotremastrum</taxon>
    </lineage>
</organism>
<feature type="transmembrane region" description="Helical" evidence="1">
    <location>
        <begin position="230"/>
        <end position="252"/>
    </location>
</feature>
<accession>A0A165YIV0</accession>
<evidence type="ECO:0000313" key="3">
    <source>
        <dbReference type="Proteomes" id="UP000076798"/>
    </source>
</evidence>
<keyword evidence="1" id="KW-1133">Transmembrane helix</keyword>
<dbReference type="InterPro" id="IPR036322">
    <property type="entry name" value="WD40_repeat_dom_sf"/>
</dbReference>
<protein>
    <recommendedName>
        <fullName evidence="4">WD40 repeat-like protein</fullName>
    </recommendedName>
</protein>
<reference evidence="2 3" key="1">
    <citation type="journal article" date="2016" name="Mol. Biol. Evol.">
        <title>Comparative Genomics of Early-Diverging Mushroom-Forming Fungi Provides Insights into the Origins of Lignocellulose Decay Capabilities.</title>
        <authorList>
            <person name="Nagy L.G."/>
            <person name="Riley R."/>
            <person name="Tritt A."/>
            <person name="Adam C."/>
            <person name="Daum C."/>
            <person name="Floudas D."/>
            <person name="Sun H."/>
            <person name="Yadav J.S."/>
            <person name="Pangilinan J."/>
            <person name="Larsson K.H."/>
            <person name="Matsuura K."/>
            <person name="Barry K."/>
            <person name="Labutti K."/>
            <person name="Kuo R."/>
            <person name="Ohm R.A."/>
            <person name="Bhattacharya S.S."/>
            <person name="Shirouzu T."/>
            <person name="Yoshinaga Y."/>
            <person name="Martin F.M."/>
            <person name="Grigoriev I.V."/>
            <person name="Hibbett D.S."/>
        </authorList>
    </citation>
    <scope>NUCLEOTIDE SEQUENCE [LARGE SCALE GENOMIC DNA]</scope>
    <source>
        <strain evidence="2 3">HHB10207 ss-3</strain>
    </source>
</reference>
<sequence>MPVEWLQSLSDPNSRPVRCVSICPAVRYVASGGDDEVSVRDIVNSREVANVMQTGSPVLCISWIMTSVHGWAIVCGLENGKLLTLAFNKESSGVEIDSCKVHTSGVNAMSPYLPGHRIVTGGQSDGCSLWIDRGRYAEERWKKSFDILKPVNGKFPPILRIELISSQSNLLIAFKTGIIMCFGLDQDVFLWEVDLKSPMSVLSALTVLHHAEHDHYHIDLRLRFFWNRKLFIWHLSDAVMTYVIIGLMMSILDKN</sequence>
<evidence type="ECO:0008006" key="4">
    <source>
        <dbReference type="Google" id="ProtNLM"/>
    </source>
</evidence>
<dbReference type="InterPro" id="IPR015943">
    <property type="entry name" value="WD40/YVTN_repeat-like_dom_sf"/>
</dbReference>
<dbReference type="EMBL" id="KV428251">
    <property type="protein sequence ID" value="KZT33295.1"/>
    <property type="molecule type" value="Genomic_DNA"/>
</dbReference>